<dbReference type="InterPro" id="IPR011500">
    <property type="entry name" value="GPCR_3_9-Cys_dom"/>
</dbReference>
<evidence type="ECO:0000256" key="12">
    <source>
        <dbReference type="SAM" id="SignalP"/>
    </source>
</evidence>
<comment type="subcellular location">
    <subcellularLocation>
        <location evidence="1">Cell membrane</location>
        <topology evidence="1">Multi-pass membrane protein</topology>
    </subcellularLocation>
</comment>
<feature type="signal peptide" evidence="12">
    <location>
        <begin position="1"/>
        <end position="20"/>
    </location>
</feature>
<evidence type="ECO:0000256" key="7">
    <source>
        <dbReference type="ARBA" id="ARBA00023136"/>
    </source>
</evidence>
<dbReference type="PANTHER" id="PTHR24061:SF599">
    <property type="entry name" value="G-PROTEIN COUPLED RECEPTORS FAMILY 3 PROFILE DOMAIN-CONTAINING PROTEIN"/>
    <property type="match status" value="1"/>
</dbReference>
<dbReference type="InterPro" id="IPR028082">
    <property type="entry name" value="Peripla_BP_I"/>
</dbReference>
<evidence type="ECO:0000256" key="2">
    <source>
        <dbReference type="ARBA" id="ARBA00022475"/>
    </source>
</evidence>
<feature type="transmembrane region" description="Helical" evidence="11">
    <location>
        <begin position="839"/>
        <end position="863"/>
    </location>
</feature>
<feature type="chain" id="PRO_5047473314" evidence="12">
    <location>
        <begin position="21"/>
        <end position="878"/>
    </location>
</feature>
<dbReference type="PRINTS" id="PR01535">
    <property type="entry name" value="VOMERONASL2R"/>
</dbReference>
<evidence type="ECO:0000256" key="1">
    <source>
        <dbReference type="ARBA" id="ARBA00004651"/>
    </source>
</evidence>
<keyword evidence="5 11" id="KW-1133">Transmembrane helix</keyword>
<evidence type="ECO:0000256" key="6">
    <source>
        <dbReference type="ARBA" id="ARBA00023040"/>
    </source>
</evidence>
<feature type="transmembrane region" description="Helical" evidence="11">
    <location>
        <begin position="650"/>
        <end position="671"/>
    </location>
</feature>
<keyword evidence="3 11" id="KW-0812">Transmembrane</keyword>
<evidence type="ECO:0000313" key="15">
    <source>
        <dbReference type="RefSeq" id="XP_015283017.1"/>
    </source>
</evidence>
<accession>A0ABM1LAN0</accession>
<evidence type="ECO:0000256" key="11">
    <source>
        <dbReference type="SAM" id="Phobius"/>
    </source>
</evidence>
<evidence type="ECO:0000256" key="3">
    <source>
        <dbReference type="ARBA" id="ARBA00022692"/>
    </source>
</evidence>
<dbReference type="InterPro" id="IPR001828">
    <property type="entry name" value="ANF_lig-bd_rcpt"/>
</dbReference>
<dbReference type="GeneID" id="107124138"/>
<dbReference type="InterPro" id="IPR004073">
    <property type="entry name" value="GPCR_3_vmron_rcpt_2"/>
</dbReference>
<proteinExistence type="predicted"/>
<dbReference type="Proteomes" id="UP000694871">
    <property type="component" value="Unplaced"/>
</dbReference>
<feature type="transmembrane region" description="Helical" evidence="11">
    <location>
        <begin position="807"/>
        <end position="827"/>
    </location>
</feature>
<evidence type="ECO:0000256" key="9">
    <source>
        <dbReference type="ARBA" id="ARBA00023180"/>
    </source>
</evidence>
<gene>
    <name evidence="15" type="primary">LOC107124138</name>
</gene>
<dbReference type="PROSITE" id="PS50259">
    <property type="entry name" value="G_PROTEIN_RECEP_F3_4"/>
    <property type="match status" value="1"/>
</dbReference>
<feature type="transmembrane region" description="Helical" evidence="11">
    <location>
        <begin position="613"/>
        <end position="638"/>
    </location>
</feature>
<name>A0ABM1LAN0_GEKJA</name>
<keyword evidence="7 11" id="KW-0472">Membrane</keyword>
<keyword evidence="8" id="KW-0675">Receptor</keyword>
<evidence type="ECO:0000256" key="8">
    <source>
        <dbReference type="ARBA" id="ARBA00023170"/>
    </source>
</evidence>
<keyword evidence="9" id="KW-0325">Glycoprotein</keyword>
<dbReference type="InterPro" id="IPR017978">
    <property type="entry name" value="GPCR_3_C"/>
</dbReference>
<dbReference type="InterPro" id="IPR000337">
    <property type="entry name" value="GPCR_3"/>
</dbReference>
<dbReference type="Gene3D" id="2.10.50.30">
    <property type="entry name" value="GPCR, family 3, nine cysteines domain"/>
    <property type="match status" value="1"/>
</dbReference>
<feature type="transmembrane region" description="Helical" evidence="11">
    <location>
        <begin position="724"/>
        <end position="744"/>
    </location>
</feature>
<dbReference type="InterPro" id="IPR017979">
    <property type="entry name" value="GPCR_3_CS"/>
</dbReference>
<dbReference type="CDD" id="cd15283">
    <property type="entry name" value="7tmC_V2R_pheromone"/>
    <property type="match status" value="1"/>
</dbReference>
<protein>
    <submittedName>
        <fullName evidence="15">Vomeronasal type-2 receptor 26-like</fullName>
    </submittedName>
</protein>
<keyword evidence="6" id="KW-0297">G-protein coupled receptor</keyword>
<evidence type="ECO:0000256" key="4">
    <source>
        <dbReference type="ARBA" id="ARBA00022729"/>
    </source>
</evidence>
<dbReference type="Pfam" id="PF01094">
    <property type="entry name" value="ANF_receptor"/>
    <property type="match status" value="1"/>
</dbReference>
<dbReference type="PROSITE" id="PS00981">
    <property type="entry name" value="G_PROTEIN_RECEP_F3_3"/>
    <property type="match status" value="1"/>
</dbReference>
<dbReference type="InterPro" id="IPR038550">
    <property type="entry name" value="GPCR_3_9-Cys_sf"/>
</dbReference>
<keyword evidence="10" id="KW-0807">Transducer</keyword>
<dbReference type="Pfam" id="PF07562">
    <property type="entry name" value="NCD3G"/>
    <property type="match status" value="1"/>
</dbReference>
<feature type="transmembrane region" description="Helical" evidence="11">
    <location>
        <begin position="772"/>
        <end position="795"/>
    </location>
</feature>
<evidence type="ECO:0000256" key="5">
    <source>
        <dbReference type="ARBA" id="ARBA00022989"/>
    </source>
</evidence>
<dbReference type="PANTHER" id="PTHR24061">
    <property type="entry name" value="CALCIUM-SENSING RECEPTOR-RELATED"/>
    <property type="match status" value="1"/>
</dbReference>
<keyword evidence="4 12" id="KW-0732">Signal</keyword>
<dbReference type="SUPFAM" id="SSF53822">
    <property type="entry name" value="Periplasmic binding protein-like I"/>
    <property type="match status" value="1"/>
</dbReference>
<keyword evidence="14" id="KW-1185">Reference proteome</keyword>
<evidence type="ECO:0000313" key="14">
    <source>
        <dbReference type="Proteomes" id="UP000694871"/>
    </source>
</evidence>
<organism evidence="14 15">
    <name type="scientific">Gekko japonicus</name>
    <name type="common">Schlegel's Japanese gecko</name>
    <dbReference type="NCBI Taxonomy" id="146911"/>
    <lineage>
        <taxon>Eukaryota</taxon>
        <taxon>Metazoa</taxon>
        <taxon>Chordata</taxon>
        <taxon>Craniata</taxon>
        <taxon>Vertebrata</taxon>
        <taxon>Euteleostomi</taxon>
        <taxon>Lepidosauria</taxon>
        <taxon>Squamata</taxon>
        <taxon>Bifurcata</taxon>
        <taxon>Gekkota</taxon>
        <taxon>Gekkonidae</taxon>
        <taxon>Gekkoninae</taxon>
        <taxon>Gekko</taxon>
    </lineage>
</organism>
<keyword evidence="2" id="KW-1003">Cell membrane</keyword>
<reference evidence="15" key="1">
    <citation type="submission" date="2025-08" db="UniProtKB">
        <authorList>
            <consortium name="RefSeq"/>
        </authorList>
    </citation>
    <scope>IDENTIFICATION</scope>
</reference>
<evidence type="ECO:0000259" key="13">
    <source>
        <dbReference type="PROSITE" id="PS50259"/>
    </source>
</evidence>
<dbReference type="Pfam" id="PF00003">
    <property type="entry name" value="7tm_3"/>
    <property type="match status" value="1"/>
</dbReference>
<dbReference type="PRINTS" id="PR00248">
    <property type="entry name" value="GPCRMGR"/>
</dbReference>
<feature type="domain" description="G-protein coupled receptors family 3 profile" evidence="13">
    <location>
        <begin position="613"/>
        <end position="877"/>
    </location>
</feature>
<sequence length="878" mass="99529">MAKSINWVVLILVLLLVVQFHIVCKKLSTNCTVYDDPLPISHGFYQPSDFIIGEMVSHIFLLQNPLSFDGQPALKFADKHSFPKNYQNVLALAFAVKEVNENHQILPNITLGFHILLNGYDLGSTTYKATLDLISTRHKFVPNFKCDTQNTLISVIGARISETSAHMATILASYKMPQFTYGSFSSVQGDKTLFPYMYKMVPNDPFQYMGIVQLLHHFNWTWIGLFAVDDDNGDTFLQTVIPLLSQNRICYDFTLRTPKRTDMDNLLQRFSEIWGKHRVLVDSKANVYFAYGQPTLMHTLRISLFIAEQYSSLPLGKVWITTSQWTFQSVSLQKIWDTQIYHGAISFTIHSNQPPGFQKFLQIIKPSWAKRDGFIQEFWEQAFDCSLKHEESKEPCTGEEKLENLPGILFEMRMTGQSYNIYNAAHAVARSLHAIYRLREKSRTLGEGQRLELQNVQPWQLHHFLRIISFNNSAGDTVHFDDNGELIAGFDVTNWVTFPNSSFARVKVGRLDPQAPPGKELTLNDDQIVWHGNFNQALPLSVCNDPCHPGSSKQKIEGKKFCCYNCASCPEGMVSEYKDMDSCVTCLEDSYPNKDQNECIPRVISYLSYKEPLGITLVVLVISFSLITALVLGTFLKYQDTPIVKANNRNLSYILLISLLLCFLCSLLFIGQPGKVTCLLRQTAFGVIFSVALSGVLAKTITVVLAFMATIPGSMMRKWVGKRMANFIVLLCPFIQTIICIFWLSTFPPFPYRDTSILTTTIILQCNEGSPTMFYCVLGYLVFLAIVSFAVAYLARKLPDKFNEAKFITFSMLVFCSVWLCFVPTYLSTKGKYMVAVEIFSILASSAGLLGCIFSPKCFIIVLRPTLNNREKMVKRMS</sequence>
<dbReference type="InterPro" id="IPR000068">
    <property type="entry name" value="GPCR_3_Ca_sens_rcpt-rel"/>
</dbReference>
<evidence type="ECO:0000256" key="10">
    <source>
        <dbReference type="ARBA" id="ARBA00023224"/>
    </source>
</evidence>
<dbReference type="RefSeq" id="XP_015283017.1">
    <property type="nucleotide sequence ID" value="XM_015427531.1"/>
</dbReference>
<feature type="transmembrane region" description="Helical" evidence="11">
    <location>
        <begin position="683"/>
        <end position="712"/>
    </location>
</feature>
<dbReference type="Gene3D" id="3.40.50.2300">
    <property type="match status" value="2"/>
</dbReference>